<keyword evidence="3" id="KW-1185">Reference proteome</keyword>
<organism evidence="2 4">
    <name type="scientific">Leptospira perolatii</name>
    <dbReference type="NCBI Taxonomy" id="2023191"/>
    <lineage>
        <taxon>Bacteria</taxon>
        <taxon>Pseudomonadati</taxon>
        <taxon>Spirochaetota</taxon>
        <taxon>Spirochaetia</taxon>
        <taxon>Leptospirales</taxon>
        <taxon>Leptospiraceae</taxon>
        <taxon>Leptospira</taxon>
    </lineage>
</organism>
<evidence type="ECO:0000313" key="1">
    <source>
        <dbReference type="EMBL" id="PJZ69317.1"/>
    </source>
</evidence>
<proteinExistence type="predicted"/>
<name>A0A2M9ZK68_9LEPT</name>
<dbReference type="OrthoDB" id="324732at2"/>
<dbReference type="EMBL" id="NPDZ01000009">
    <property type="protein sequence ID" value="PJZ72452.1"/>
    <property type="molecule type" value="Genomic_DNA"/>
</dbReference>
<dbReference type="Proteomes" id="UP000231990">
    <property type="component" value="Unassembled WGS sequence"/>
</dbReference>
<sequence length="193" mass="21975">MHKAALLLFGIFFFFQCSSWEKKTESSIPTVPAPNRDQLPILVQLQDLNDQYIGNFTSTFYSGEEGKDRKVEKEYAKFPILVGPGGKGTELELEGRFQQRVSLLTSYTKNLYLKVEGNKVTHNCTLGVEAAKEDRSLRKPFRSVMVYFKETENFDATGMTLTYTVGVATRLFYPIFVTGFLFRKYDCGLILEG</sequence>
<evidence type="ECO:0000313" key="3">
    <source>
        <dbReference type="Proteomes" id="UP000231962"/>
    </source>
</evidence>
<accession>A0A2M9ZK68</accession>
<dbReference type="AlphaFoldDB" id="A0A2M9ZK68"/>
<protein>
    <submittedName>
        <fullName evidence="2">Uncharacterized protein</fullName>
    </submittedName>
</protein>
<reference evidence="3 4" key="1">
    <citation type="submission" date="2017-07" db="EMBL/GenBank/DDBJ databases">
        <title>Leptospira spp. isolated from tropical soils.</title>
        <authorList>
            <person name="Thibeaux R."/>
            <person name="Iraola G."/>
            <person name="Ferres I."/>
            <person name="Bierque E."/>
            <person name="Girault D."/>
            <person name="Soupe-Gilbert M.-E."/>
            <person name="Picardeau M."/>
            <person name="Goarant C."/>
        </authorList>
    </citation>
    <scope>NUCLEOTIDE SEQUENCE [LARGE SCALE GENOMIC DNA]</scope>
    <source>
        <strain evidence="2 4">FH1-B-B1</strain>
        <strain evidence="1 3">FH1-B-C1</strain>
    </source>
</reference>
<gene>
    <name evidence="1" type="ORF">CH360_11170</name>
    <name evidence="2" type="ORF">CH373_13605</name>
</gene>
<dbReference type="EMBL" id="NPDY01000010">
    <property type="protein sequence ID" value="PJZ69317.1"/>
    <property type="molecule type" value="Genomic_DNA"/>
</dbReference>
<comment type="caution">
    <text evidence="2">The sequence shown here is derived from an EMBL/GenBank/DDBJ whole genome shotgun (WGS) entry which is preliminary data.</text>
</comment>
<dbReference type="Proteomes" id="UP000231962">
    <property type="component" value="Unassembled WGS sequence"/>
</dbReference>
<dbReference type="RefSeq" id="WP_100714131.1">
    <property type="nucleotide sequence ID" value="NZ_NPDY01000010.1"/>
</dbReference>
<evidence type="ECO:0000313" key="4">
    <source>
        <dbReference type="Proteomes" id="UP000231990"/>
    </source>
</evidence>
<evidence type="ECO:0000313" key="2">
    <source>
        <dbReference type="EMBL" id="PJZ72452.1"/>
    </source>
</evidence>